<dbReference type="RefSeq" id="WP_110375965.1">
    <property type="nucleotide sequence ID" value="NZ_JAHBRY010000001.1"/>
</dbReference>
<feature type="chain" id="PRO_5015955158" evidence="2">
    <location>
        <begin position="28"/>
        <end position="320"/>
    </location>
</feature>
<comment type="caution">
    <text evidence="3">The sequence shown here is derived from an EMBL/GenBank/DDBJ whole genome shotgun (WGS) entry which is preliminary data.</text>
</comment>
<evidence type="ECO:0000256" key="2">
    <source>
        <dbReference type="SAM" id="SignalP"/>
    </source>
</evidence>
<proteinExistence type="inferred from homology"/>
<accession>A0A2V3U681</accession>
<dbReference type="InterPro" id="IPR005064">
    <property type="entry name" value="BUG"/>
</dbReference>
<dbReference type="Proteomes" id="UP000248021">
    <property type="component" value="Unassembled WGS sequence"/>
</dbReference>
<name>A0A2V3U681_9HYPH</name>
<dbReference type="Gene3D" id="3.40.190.10">
    <property type="entry name" value="Periplasmic binding protein-like II"/>
    <property type="match status" value="1"/>
</dbReference>
<dbReference type="OrthoDB" id="8443386at2"/>
<evidence type="ECO:0000313" key="3">
    <source>
        <dbReference type="EMBL" id="PXW57396.1"/>
    </source>
</evidence>
<dbReference type="InterPro" id="IPR042100">
    <property type="entry name" value="Bug_dom1"/>
</dbReference>
<keyword evidence="4" id="KW-1185">Reference proteome</keyword>
<dbReference type="AlphaFoldDB" id="A0A2V3U681"/>
<organism evidence="3 4">
    <name type="scientific">Chelatococcus asaccharovorans</name>
    <dbReference type="NCBI Taxonomy" id="28210"/>
    <lineage>
        <taxon>Bacteria</taxon>
        <taxon>Pseudomonadati</taxon>
        <taxon>Pseudomonadota</taxon>
        <taxon>Alphaproteobacteria</taxon>
        <taxon>Hyphomicrobiales</taxon>
        <taxon>Chelatococcaceae</taxon>
        <taxon>Chelatococcus</taxon>
    </lineage>
</organism>
<dbReference type="PIRSF" id="PIRSF017082">
    <property type="entry name" value="YflP"/>
    <property type="match status" value="1"/>
</dbReference>
<reference evidence="3 4" key="1">
    <citation type="submission" date="2018-05" db="EMBL/GenBank/DDBJ databases">
        <title>Genomic Encyclopedia of Type Strains, Phase IV (KMG-IV): sequencing the most valuable type-strain genomes for metagenomic binning, comparative biology and taxonomic classification.</title>
        <authorList>
            <person name="Goeker M."/>
        </authorList>
    </citation>
    <scope>NUCLEOTIDE SEQUENCE [LARGE SCALE GENOMIC DNA]</scope>
    <source>
        <strain evidence="3 4">DSM 6462</strain>
    </source>
</reference>
<keyword evidence="2" id="KW-0732">Signal</keyword>
<dbReference type="PANTHER" id="PTHR42928">
    <property type="entry name" value="TRICARBOXYLATE-BINDING PROTEIN"/>
    <property type="match status" value="1"/>
</dbReference>
<dbReference type="Gene3D" id="3.40.190.150">
    <property type="entry name" value="Bordetella uptake gene, domain 1"/>
    <property type="match status" value="1"/>
</dbReference>
<evidence type="ECO:0000256" key="1">
    <source>
        <dbReference type="ARBA" id="ARBA00006987"/>
    </source>
</evidence>
<feature type="signal peptide" evidence="2">
    <location>
        <begin position="1"/>
        <end position="27"/>
    </location>
</feature>
<dbReference type="Pfam" id="PF03401">
    <property type="entry name" value="TctC"/>
    <property type="match status" value="1"/>
</dbReference>
<comment type="similarity">
    <text evidence="1">Belongs to the UPF0065 (bug) family.</text>
</comment>
<dbReference type="PANTHER" id="PTHR42928:SF5">
    <property type="entry name" value="BLR1237 PROTEIN"/>
    <property type="match status" value="1"/>
</dbReference>
<protein>
    <submittedName>
        <fullName evidence="3">Tripartite-type tricarboxylate transporter receptor subunit TctC</fullName>
    </submittedName>
</protein>
<gene>
    <name evidence="3" type="ORF">C7450_107437</name>
</gene>
<dbReference type="SUPFAM" id="SSF53850">
    <property type="entry name" value="Periplasmic binding protein-like II"/>
    <property type="match status" value="1"/>
</dbReference>
<evidence type="ECO:0000313" key="4">
    <source>
        <dbReference type="Proteomes" id="UP000248021"/>
    </source>
</evidence>
<keyword evidence="3" id="KW-0675">Receptor</keyword>
<dbReference type="CDD" id="cd07012">
    <property type="entry name" value="PBP2_Bug_TTT"/>
    <property type="match status" value="1"/>
</dbReference>
<sequence length="320" mass="33850">MDRRNFMLSTAALAGTGLFGAAVSARAQGYPTRPVTIIVPFAAGGAGDLSARVVADYASNRRGHATAVDFRPGAGATLGTTQIAEAKPDGATIGLYSVSPFGTTPHLQKVAYDPLKDFTYISAYVFVPIAFYVKADSQFRRWEEVVRYAVDNPGKLRWGTAAVRGAAHVATEAAFRKAGAKTTFVPFKGGAEAMTALLGGHIEASVSSDFGPQLAAGQVRLLASTGSEKVPGQPDVPTFAELGQPLAIEATYGLVGPAGLPPEAVAYWNAVIRDLQATPDFKAYLDVVKGGRMYWDSAEFTERAKEAYVRLGRTIKELGL</sequence>
<dbReference type="EMBL" id="QJJK01000007">
    <property type="protein sequence ID" value="PXW57396.1"/>
    <property type="molecule type" value="Genomic_DNA"/>
</dbReference>